<dbReference type="CDD" id="cd02526">
    <property type="entry name" value="GT2_RfbF_like"/>
    <property type="match status" value="1"/>
</dbReference>
<proteinExistence type="inferred from homology"/>
<dbReference type="RefSeq" id="WP_221048124.1">
    <property type="nucleotide sequence ID" value="NZ_AP019782.1"/>
</dbReference>
<evidence type="ECO:0000313" key="6">
    <source>
        <dbReference type="Proteomes" id="UP000824988"/>
    </source>
</evidence>
<protein>
    <submittedName>
        <fullName evidence="5">Rhamnosyltransferase</fullName>
    </submittedName>
</protein>
<dbReference type="EMBL" id="AP019782">
    <property type="protein sequence ID" value="BBL69932.1"/>
    <property type="molecule type" value="Genomic_DNA"/>
</dbReference>
<keyword evidence="6" id="KW-1185">Reference proteome</keyword>
<feature type="domain" description="Glycosyltransferase 2-like" evidence="4">
    <location>
        <begin position="11"/>
        <end position="154"/>
    </location>
</feature>
<dbReference type="Pfam" id="PF00535">
    <property type="entry name" value="Glycos_transf_2"/>
    <property type="match status" value="1"/>
</dbReference>
<dbReference type="KEGG" id="moz:MoryE10_05380"/>
<evidence type="ECO:0000256" key="1">
    <source>
        <dbReference type="ARBA" id="ARBA00006739"/>
    </source>
</evidence>
<dbReference type="InterPro" id="IPR006446">
    <property type="entry name" value="RhaTrfase"/>
</dbReference>
<evidence type="ECO:0000313" key="5">
    <source>
        <dbReference type="EMBL" id="BBL69932.1"/>
    </source>
</evidence>
<organism evidence="5 6">
    <name type="scientific">Methylogaea oryzae</name>
    <dbReference type="NCBI Taxonomy" id="1295382"/>
    <lineage>
        <taxon>Bacteria</taxon>
        <taxon>Pseudomonadati</taxon>
        <taxon>Pseudomonadota</taxon>
        <taxon>Gammaproteobacteria</taxon>
        <taxon>Methylococcales</taxon>
        <taxon>Methylococcaceae</taxon>
        <taxon>Methylogaea</taxon>
    </lineage>
</organism>
<sequence length="306" mass="34404">MSAKGKAVGAVVVTYHPDAAMLARLFQSLAEQVDWVVVVDNGSGEDVLAWIRAYPASGQFELLALGENQGIAAAQNAGIVRLRERGAKYVVLFDHDSEPAPAMIASLLAVAEEKSREGARVAVAAPRYKSSEDETVSGFVRLGLLRFRRIACDAPHRVVDIDFAIASGSLIPMATLDAIGAMDESLFIDHVDTEWCFRARSRGYRLYGVCDALMIHHLGERRKRIWFLRYRNVPCHSPFRYYYIFRNSLRLQRRPYMPLRWKTAEVVRCLQLFIYFGFFSSDRVANLTMMVSGFLAGLRNDTGKMP</sequence>
<dbReference type="NCBIfam" id="TIGR01556">
    <property type="entry name" value="rhamnosyltran"/>
    <property type="match status" value="1"/>
</dbReference>
<dbReference type="GO" id="GO:0016757">
    <property type="term" value="F:glycosyltransferase activity"/>
    <property type="evidence" value="ECO:0007669"/>
    <property type="project" value="UniProtKB-KW"/>
</dbReference>
<dbReference type="PANTHER" id="PTHR43179">
    <property type="entry name" value="RHAMNOSYLTRANSFERASE WBBL"/>
    <property type="match status" value="1"/>
</dbReference>
<dbReference type="PANTHER" id="PTHR43179:SF12">
    <property type="entry name" value="GALACTOFURANOSYLTRANSFERASE GLFT2"/>
    <property type="match status" value="1"/>
</dbReference>
<comment type="similarity">
    <text evidence="1">Belongs to the glycosyltransferase 2 family.</text>
</comment>
<dbReference type="InterPro" id="IPR001173">
    <property type="entry name" value="Glyco_trans_2-like"/>
</dbReference>
<evidence type="ECO:0000256" key="2">
    <source>
        <dbReference type="ARBA" id="ARBA00022676"/>
    </source>
</evidence>
<dbReference type="Proteomes" id="UP000824988">
    <property type="component" value="Chromosome"/>
</dbReference>
<evidence type="ECO:0000259" key="4">
    <source>
        <dbReference type="Pfam" id="PF00535"/>
    </source>
</evidence>
<reference evidence="5" key="1">
    <citation type="submission" date="2019-06" db="EMBL/GenBank/DDBJ databases">
        <title>Complete genome sequence of Methylogaea oryzae strain JCM16910.</title>
        <authorList>
            <person name="Asakawa S."/>
        </authorList>
    </citation>
    <scope>NUCLEOTIDE SEQUENCE</scope>
    <source>
        <strain evidence="5">E10</strain>
    </source>
</reference>
<keyword evidence="3" id="KW-0808">Transferase</keyword>
<evidence type="ECO:0000256" key="3">
    <source>
        <dbReference type="ARBA" id="ARBA00022679"/>
    </source>
</evidence>
<accession>A0A8D4VMP3</accession>
<name>A0A8D4VMP3_9GAMM</name>
<gene>
    <name evidence="5" type="primary">rfbQ</name>
    <name evidence="5" type="ORF">MoryE10_05380</name>
</gene>
<keyword evidence="2" id="KW-0328">Glycosyltransferase</keyword>
<dbReference type="AlphaFoldDB" id="A0A8D4VMP3"/>